<dbReference type="EMBL" id="CP029289">
    <property type="protein sequence ID" value="AWR94512.1"/>
    <property type="molecule type" value="Genomic_DNA"/>
</dbReference>
<evidence type="ECO:0000256" key="2">
    <source>
        <dbReference type="ARBA" id="ARBA00022679"/>
    </source>
</evidence>
<reference evidence="4 5" key="1">
    <citation type="submission" date="2018-05" db="EMBL/GenBank/DDBJ databases">
        <title>Complete Genome Sequences of Extremely Thermoacidophilic, Metal-Mobilizing Type-Strain Members of the Archaeal Family Sulfolobaceae: Acidianus brierleyi DSM-1651T, Acidianus sulfidivorans DSM-18786T, Metallosphaera hakonensis DSM-7519T, and Metallosphaera prunae DSM-10039T.</title>
        <authorList>
            <person name="Counts J.A."/>
            <person name="Kelly R.M."/>
        </authorList>
    </citation>
    <scope>NUCLEOTIDE SEQUENCE [LARGE SCALE GENOMIC DNA]</scope>
    <source>
        <strain evidence="4 5">DSM 1651</strain>
    </source>
</reference>
<gene>
    <name evidence="4" type="ORF">DFR85_07820</name>
</gene>
<dbReference type="GeneID" id="36832054"/>
<keyword evidence="5" id="KW-1185">Reference proteome</keyword>
<proteinExistence type="predicted"/>
<dbReference type="InterPro" id="IPR046977">
    <property type="entry name" value="RsmC/RlmG"/>
</dbReference>
<keyword evidence="2 4" id="KW-0808">Transferase</keyword>
<dbReference type="CDD" id="cd02440">
    <property type="entry name" value="AdoMet_MTases"/>
    <property type="match status" value="1"/>
</dbReference>
<dbReference type="Pfam" id="PF05175">
    <property type="entry name" value="MTS"/>
    <property type="match status" value="1"/>
</dbReference>
<dbReference type="RefSeq" id="WP_110270393.1">
    <property type="nucleotide sequence ID" value="NZ_CP029289.2"/>
</dbReference>
<evidence type="ECO:0000313" key="5">
    <source>
        <dbReference type="Proteomes" id="UP000248044"/>
    </source>
</evidence>
<protein>
    <submittedName>
        <fullName evidence="4">Methyltransferase</fullName>
    </submittedName>
</protein>
<organism evidence="4 5">
    <name type="scientific">Acidianus brierleyi</name>
    <dbReference type="NCBI Taxonomy" id="41673"/>
    <lineage>
        <taxon>Archaea</taxon>
        <taxon>Thermoproteota</taxon>
        <taxon>Thermoprotei</taxon>
        <taxon>Sulfolobales</taxon>
        <taxon>Sulfolobaceae</taxon>
        <taxon>Acidianus</taxon>
    </lineage>
</organism>
<dbReference type="InterPro" id="IPR029063">
    <property type="entry name" value="SAM-dependent_MTases_sf"/>
</dbReference>
<evidence type="ECO:0000313" key="4">
    <source>
        <dbReference type="EMBL" id="AWR94512.1"/>
    </source>
</evidence>
<dbReference type="InterPro" id="IPR007848">
    <property type="entry name" value="Small_mtfrase_dom"/>
</dbReference>
<dbReference type="PANTHER" id="PTHR47816:SF4">
    <property type="entry name" value="RIBOSOMAL RNA SMALL SUBUNIT METHYLTRANSFERASE C"/>
    <property type="match status" value="1"/>
</dbReference>
<dbReference type="AlphaFoldDB" id="A0A2U9IEP6"/>
<evidence type="ECO:0000259" key="3">
    <source>
        <dbReference type="Pfam" id="PF05175"/>
    </source>
</evidence>
<sequence length="182" mass="20515">MSYFIVNEVVNGIPLSLVSHTSLFSKRKLDTGTRILLENLTIPEKGKVADVGCGYGPIGIYIALKNNNLKIYMLDINPIAVKTAKYNVERYNLNNIITVLKSDVLDNLPEKVNAIFSNPPLSKGVDFLEKLAEQSNEKLEDGYIELVVYKGENNVIKIFGKYFSNIQIIKNQKGYSIIMIRR</sequence>
<dbReference type="SUPFAM" id="SSF53335">
    <property type="entry name" value="S-adenosyl-L-methionine-dependent methyltransferases"/>
    <property type="match status" value="1"/>
</dbReference>
<dbReference type="Gene3D" id="3.40.50.150">
    <property type="entry name" value="Vaccinia Virus protein VP39"/>
    <property type="match status" value="1"/>
</dbReference>
<keyword evidence="1 4" id="KW-0489">Methyltransferase</keyword>
<dbReference type="Proteomes" id="UP000248044">
    <property type="component" value="Chromosome"/>
</dbReference>
<dbReference type="GO" id="GO:0032259">
    <property type="term" value="P:methylation"/>
    <property type="evidence" value="ECO:0007669"/>
    <property type="project" value="UniProtKB-KW"/>
</dbReference>
<evidence type="ECO:0000256" key="1">
    <source>
        <dbReference type="ARBA" id="ARBA00022603"/>
    </source>
</evidence>
<dbReference type="OrthoDB" id="4668at2157"/>
<dbReference type="GO" id="GO:0008757">
    <property type="term" value="F:S-adenosylmethionine-dependent methyltransferase activity"/>
    <property type="evidence" value="ECO:0007669"/>
    <property type="project" value="InterPro"/>
</dbReference>
<accession>A0A2U9IEP6</accession>
<feature type="domain" description="Methyltransferase small" evidence="3">
    <location>
        <begin position="16"/>
        <end position="178"/>
    </location>
</feature>
<dbReference type="PANTHER" id="PTHR47816">
    <property type="entry name" value="RIBOSOMAL RNA SMALL SUBUNIT METHYLTRANSFERASE C"/>
    <property type="match status" value="1"/>
</dbReference>
<name>A0A2U9IEP6_9CREN</name>
<dbReference type="KEGG" id="abri:DFR85_07820"/>